<evidence type="ECO:0000313" key="2">
    <source>
        <dbReference type="WBParaSite" id="ES5_v2.g9246.t1"/>
    </source>
</evidence>
<organism evidence="1 2">
    <name type="scientific">Panagrolaimus sp. ES5</name>
    <dbReference type="NCBI Taxonomy" id="591445"/>
    <lineage>
        <taxon>Eukaryota</taxon>
        <taxon>Metazoa</taxon>
        <taxon>Ecdysozoa</taxon>
        <taxon>Nematoda</taxon>
        <taxon>Chromadorea</taxon>
        <taxon>Rhabditida</taxon>
        <taxon>Tylenchina</taxon>
        <taxon>Panagrolaimomorpha</taxon>
        <taxon>Panagrolaimoidea</taxon>
        <taxon>Panagrolaimidae</taxon>
        <taxon>Panagrolaimus</taxon>
    </lineage>
</organism>
<reference evidence="2" key="1">
    <citation type="submission" date="2022-11" db="UniProtKB">
        <authorList>
            <consortium name="WormBaseParasite"/>
        </authorList>
    </citation>
    <scope>IDENTIFICATION</scope>
</reference>
<accession>A0AC34GWW0</accession>
<protein>
    <submittedName>
        <fullName evidence="2">Uncharacterized protein</fullName>
    </submittedName>
</protein>
<proteinExistence type="predicted"/>
<evidence type="ECO:0000313" key="1">
    <source>
        <dbReference type="Proteomes" id="UP000887579"/>
    </source>
</evidence>
<dbReference type="Proteomes" id="UP000887579">
    <property type="component" value="Unplaced"/>
</dbReference>
<sequence>MKLIVFLLVSFAFVADATHKCVWVRGILRCNKDQSKHYNVEVRVYDRDGISILQLLDPDDLMGVTFTEENGSFQLDGCGDDFNFIPGVENLPEPYIQIRHSCNGDKEETIELPVFDTFVPETHDIGILELDSETPKAIDVNKKQEVIVHETEDSGEVVISPHGREFVEQTINPKFSRPEVTLPQDHEEEKTNEDNKTKSKVMITHPDDLALEE</sequence>
<dbReference type="WBParaSite" id="ES5_v2.g9246.t1">
    <property type="protein sequence ID" value="ES5_v2.g9246.t1"/>
    <property type="gene ID" value="ES5_v2.g9246"/>
</dbReference>
<name>A0AC34GWW0_9BILA</name>